<keyword evidence="1" id="KW-1133">Transmembrane helix</keyword>
<gene>
    <name evidence="2" type="ORF">ALGA_2565</name>
</gene>
<proteinExistence type="predicted"/>
<reference evidence="2 3" key="1">
    <citation type="journal article" date="2018" name="Mar. Genomics">
        <title>Complete genome sequence of Marinifilaceae bacterium strain SPP2, isolated from the Antarctic marine sediment.</title>
        <authorList>
            <person name="Watanabe M."/>
            <person name="Kojima H."/>
            <person name="Fukui M."/>
        </authorList>
    </citation>
    <scope>NUCLEOTIDE SEQUENCE [LARGE SCALE GENOMIC DNA]</scope>
    <source>
        <strain evidence="2 3">SPP2</strain>
    </source>
</reference>
<evidence type="ECO:0000313" key="2">
    <source>
        <dbReference type="EMBL" id="BAX80883.1"/>
    </source>
</evidence>
<dbReference type="RefSeq" id="WP_096429721.1">
    <property type="nucleotide sequence ID" value="NZ_AP018042.1"/>
</dbReference>
<feature type="transmembrane region" description="Helical" evidence="1">
    <location>
        <begin position="12"/>
        <end position="31"/>
    </location>
</feature>
<protein>
    <submittedName>
        <fullName evidence="2">DUF4199 domain-containing protein</fullName>
    </submittedName>
</protein>
<keyword evidence="1" id="KW-0812">Transmembrane</keyword>
<accession>A0A1Y1CLF4</accession>
<dbReference type="AlphaFoldDB" id="A0A1Y1CLF4"/>
<reference evidence="3" key="2">
    <citation type="journal article" date="2020" name="Antonie Van Leeuwenhoek">
        <title>Labilibaculum antarcticum sp. nov., a novel facultative anaerobic, psychrotorelant bacterium isolated from marine sediment of Antarctica.</title>
        <authorList>
            <person name="Watanabe M."/>
            <person name="Kojima H."/>
            <person name="Fukui M."/>
        </authorList>
    </citation>
    <scope>NUCLEOTIDE SEQUENCE [LARGE SCALE GENOMIC DNA]</scope>
    <source>
        <strain evidence="3">SPP2</strain>
    </source>
</reference>
<dbReference type="OrthoDB" id="6384283at2"/>
<feature type="transmembrane region" description="Helical" evidence="1">
    <location>
        <begin position="80"/>
        <end position="99"/>
    </location>
</feature>
<name>A0A1Y1CLF4_9BACT</name>
<dbReference type="Proteomes" id="UP000218267">
    <property type="component" value="Chromosome"/>
</dbReference>
<sequence length="187" mass="21160">MQIFKNSLLRHTFLFGALVGGVLICAALVVYAKGLSVNFDPNLRSINLFLIVTGIFFGVKKYRDDELDGVISYGKAFTTGVLIIGFASLFYSIFIYILTRYFDSSIIAEAIVFLEKGLHEMGYQQKDIDLLMGIYKEMTPGLFAFGQWFSKALSGLLFSFILAFFFRQSRNLLNKNSVDKFNESNNQ</sequence>
<feature type="transmembrane region" description="Helical" evidence="1">
    <location>
        <begin position="148"/>
        <end position="166"/>
    </location>
</feature>
<dbReference type="EMBL" id="AP018042">
    <property type="protein sequence ID" value="BAX80883.1"/>
    <property type="molecule type" value="Genomic_DNA"/>
</dbReference>
<feature type="transmembrane region" description="Helical" evidence="1">
    <location>
        <begin position="43"/>
        <end position="59"/>
    </location>
</feature>
<evidence type="ECO:0000256" key="1">
    <source>
        <dbReference type="SAM" id="Phobius"/>
    </source>
</evidence>
<evidence type="ECO:0000313" key="3">
    <source>
        <dbReference type="Proteomes" id="UP000218267"/>
    </source>
</evidence>
<keyword evidence="1" id="KW-0472">Membrane</keyword>
<dbReference type="InterPro" id="IPR025250">
    <property type="entry name" value="DUF4199"/>
</dbReference>
<dbReference type="Pfam" id="PF13858">
    <property type="entry name" value="DUF4199"/>
    <property type="match status" value="1"/>
</dbReference>
<dbReference type="KEGG" id="mbas:ALGA_2565"/>
<keyword evidence="3" id="KW-1185">Reference proteome</keyword>
<organism evidence="2 3">
    <name type="scientific">Labilibaculum antarcticum</name>
    <dbReference type="NCBI Taxonomy" id="1717717"/>
    <lineage>
        <taxon>Bacteria</taxon>
        <taxon>Pseudomonadati</taxon>
        <taxon>Bacteroidota</taxon>
        <taxon>Bacteroidia</taxon>
        <taxon>Marinilabiliales</taxon>
        <taxon>Marinifilaceae</taxon>
        <taxon>Labilibaculum</taxon>
    </lineage>
</organism>